<feature type="compositionally biased region" description="Pro residues" evidence="1">
    <location>
        <begin position="129"/>
        <end position="142"/>
    </location>
</feature>
<reference evidence="2 3" key="1">
    <citation type="journal article" date="2018" name="Evol. Lett.">
        <title>Horizontal gene cluster transfer increased hallucinogenic mushroom diversity.</title>
        <authorList>
            <person name="Reynolds H.T."/>
            <person name="Vijayakumar V."/>
            <person name="Gluck-Thaler E."/>
            <person name="Korotkin H.B."/>
            <person name="Matheny P.B."/>
            <person name="Slot J.C."/>
        </authorList>
    </citation>
    <scope>NUCLEOTIDE SEQUENCE [LARGE SCALE GENOMIC DNA]</scope>
    <source>
        <strain evidence="2 3">2631</strain>
    </source>
</reference>
<feature type="compositionally biased region" description="Low complexity" evidence="1">
    <location>
        <begin position="257"/>
        <end position="320"/>
    </location>
</feature>
<organism evidence="2 3">
    <name type="scientific">Psilocybe cyanescens</name>
    <dbReference type="NCBI Taxonomy" id="93625"/>
    <lineage>
        <taxon>Eukaryota</taxon>
        <taxon>Fungi</taxon>
        <taxon>Dikarya</taxon>
        <taxon>Basidiomycota</taxon>
        <taxon>Agaricomycotina</taxon>
        <taxon>Agaricomycetes</taxon>
        <taxon>Agaricomycetidae</taxon>
        <taxon>Agaricales</taxon>
        <taxon>Agaricineae</taxon>
        <taxon>Strophariaceae</taxon>
        <taxon>Psilocybe</taxon>
    </lineage>
</organism>
<accession>A0A409XJN7</accession>
<feature type="compositionally biased region" description="Low complexity" evidence="1">
    <location>
        <begin position="103"/>
        <end position="122"/>
    </location>
</feature>
<dbReference type="InParanoid" id="A0A409XJN7"/>
<keyword evidence="3" id="KW-1185">Reference proteome</keyword>
<feature type="compositionally biased region" description="Polar residues" evidence="1">
    <location>
        <begin position="321"/>
        <end position="333"/>
    </location>
</feature>
<comment type="caution">
    <text evidence="2">The sequence shown here is derived from an EMBL/GenBank/DDBJ whole genome shotgun (WGS) entry which is preliminary data.</text>
</comment>
<evidence type="ECO:0000256" key="1">
    <source>
        <dbReference type="SAM" id="MobiDB-lite"/>
    </source>
</evidence>
<protein>
    <submittedName>
        <fullName evidence="2">Uncharacterized protein</fullName>
    </submittedName>
</protein>
<feature type="region of interest" description="Disordered" evidence="1">
    <location>
        <begin position="24"/>
        <end position="200"/>
    </location>
</feature>
<proteinExistence type="predicted"/>
<feature type="compositionally biased region" description="Low complexity" evidence="1">
    <location>
        <begin position="24"/>
        <end position="41"/>
    </location>
</feature>
<dbReference type="AlphaFoldDB" id="A0A409XJN7"/>
<dbReference type="Proteomes" id="UP000283269">
    <property type="component" value="Unassembled WGS sequence"/>
</dbReference>
<feature type="region of interest" description="Disordered" evidence="1">
    <location>
        <begin position="257"/>
        <end position="405"/>
    </location>
</feature>
<feature type="compositionally biased region" description="Acidic residues" evidence="1">
    <location>
        <begin position="387"/>
        <end position="398"/>
    </location>
</feature>
<name>A0A409XJN7_PSICY</name>
<evidence type="ECO:0000313" key="2">
    <source>
        <dbReference type="EMBL" id="PPQ90983.1"/>
    </source>
</evidence>
<feature type="compositionally biased region" description="Low complexity" evidence="1">
    <location>
        <begin position="163"/>
        <end position="200"/>
    </location>
</feature>
<sequence length="405" mass="41059">MSIVFAEQEHSAPLASVRESMRHQLLSLSGSTSTSSSMGSVGRRGGQVGSERTTEREGRSVQDGLNAVYNEPAASAQESDANGVMSAESSLAHAEETHDISNITATTSTSTPTFTSTIASPFFCQPNPNTHPPPAPPSPSPSPSKDEKRSWLSSLTRPKGKVKSAVQAAAALSSSLPYPSSSSPSKATSSPKKAATAAPVSTFAPSTPIAAYAVTDGAKDGDGEGDAAAITRPTAYMPCAEVASTRSLDLALASGSGAGASISLPSSPSSSSLPSPAPYITPSAAATASSSSSTSLPLPLPLQTTTTIAPKSYSASSSSSKHMGQSTGASISKSDGREIPNSRSRPKNKSTRSWFYSSPPASPAPVHAALELEGSVDGGERGQGDSMGEEDADVEEGVEGQRGGR</sequence>
<dbReference type="EMBL" id="NHYD01001495">
    <property type="protein sequence ID" value="PPQ90983.1"/>
    <property type="molecule type" value="Genomic_DNA"/>
</dbReference>
<gene>
    <name evidence="2" type="ORF">CVT25_014243</name>
</gene>
<evidence type="ECO:0000313" key="3">
    <source>
        <dbReference type="Proteomes" id="UP000283269"/>
    </source>
</evidence>